<feature type="region of interest" description="Disordered" evidence="1">
    <location>
        <begin position="1"/>
        <end position="30"/>
    </location>
</feature>
<dbReference type="Proteomes" id="UP000266861">
    <property type="component" value="Unassembled WGS sequence"/>
</dbReference>
<dbReference type="PANTHER" id="PTHR31424:SF5">
    <property type="entry name" value="APPLE DOMAIN-CONTAINING PROTEIN"/>
    <property type="match status" value="1"/>
</dbReference>
<dbReference type="PANTHER" id="PTHR31424">
    <property type="entry name" value="PROTEIN CBG23806"/>
    <property type="match status" value="1"/>
</dbReference>
<dbReference type="STRING" id="1348612.A0A397J251"/>
<dbReference type="EMBL" id="PQFF01000112">
    <property type="protein sequence ID" value="RHZ81447.1"/>
    <property type="molecule type" value="Genomic_DNA"/>
</dbReference>
<protein>
    <submittedName>
        <fullName evidence="2">Uncharacterized protein</fullName>
    </submittedName>
</protein>
<evidence type="ECO:0000313" key="2">
    <source>
        <dbReference type="EMBL" id="RHZ81447.1"/>
    </source>
</evidence>
<sequence length="563" mass="65576">MKNNESPLFQAQTEQTETEQIETEQTETEQTGKKKTKKYLIILMKILQQSRDACRRVTVLKPFDNLTPTGQNNRAKQITKSVCNIFNQIAIEKCHPEDNPKLKSIELDIKNKSYQISIGKENTEEIIHKARATVQACDKGQVVREGYRILVSISQDLSREWRVSAERNTITIEMNKFIPISLINLTPLQSDESVNSEIHIDDLEIINNIQESIGKGGRRNIIDILKFLIPNLLKQKILNISNPEIHLRISGDGRNVGRKVKQVMIIFAILNNKNNLYYPENHHTIILYPGIEKYEILQVTLEQLIIELRTLKEKGLKDHQGREWKIELYFSSDWKFLAICLGLNVANKHIRPAIFDMILLQNWVLDELHIMLRITDVLWRLVIDELKSRNTWGNKARDDKLTVLQHFNLSKLFPHSRAIQIRNLWDNFYLLHKAMKDFNTDAKMFSNDTHAWLHQFLNSDFYQASDITPYIHVLVYHISEMIKIHNHFGLAAFSCSAVEKKNHQQVSHFFKKTTKDGGGGKNGKGRKSAILDILEHENRMLYFYNCNEIESIHLPKRLRIQTE</sequence>
<name>A0A397J251_9GLOM</name>
<feature type="compositionally biased region" description="Acidic residues" evidence="1">
    <location>
        <begin position="16"/>
        <end position="27"/>
    </location>
</feature>
<keyword evidence="3" id="KW-1185">Reference proteome</keyword>
<organism evidence="2 3">
    <name type="scientific">Diversispora epigaea</name>
    <dbReference type="NCBI Taxonomy" id="1348612"/>
    <lineage>
        <taxon>Eukaryota</taxon>
        <taxon>Fungi</taxon>
        <taxon>Fungi incertae sedis</taxon>
        <taxon>Mucoromycota</taxon>
        <taxon>Glomeromycotina</taxon>
        <taxon>Glomeromycetes</taxon>
        <taxon>Diversisporales</taxon>
        <taxon>Diversisporaceae</taxon>
        <taxon>Diversispora</taxon>
    </lineage>
</organism>
<evidence type="ECO:0000256" key="1">
    <source>
        <dbReference type="SAM" id="MobiDB-lite"/>
    </source>
</evidence>
<comment type="caution">
    <text evidence="2">The sequence shown here is derived from an EMBL/GenBank/DDBJ whole genome shotgun (WGS) entry which is preliminary data.</text>
</comment>
<reference evidence="2 3" key="1">
    <citation type="submission" date="2018-08" db="EMBL/GenBank/DDBJ databases">
        <title>Genome and evolution of the arbuscular mycorrhizal fungus Diversispora epigaea (formerly Glomus versiforme) and its bacterial endosymbionts.</title>
        <authorList>
            <person name="Sun X."/>
            <person name="Fei Z."/>
            <person name="Harrison M."/>
        </authorList>
    </citation>
    <scope>NUCLEOTIDE SEQUENCE [LARGE SCALE GENOMIC DNA]</scope>
    <source>
        <strain evidence="2 3">IT104</strain>
    </source>
</reference>
<accession>A0A397J251</accession>
<gene>
    <name evidence="2" type="ORF">Glove_120g13</name>
</gene>
<evidence type="ECO:0000313" key="3">
    <source>
        <dbReference type="Proteomes" id="UP000266861"/>
    </source>
</evidence>
<proteinExistence type="predicted"/>
<dbReference type="AlphaFoldDB" id="A0A397J251"/>
<feature type="compositionally biased region" description="Polar residues" evidence="1">
    <location>
        <begin position="1"/>
        <end position="11"/>
    </location>
</feature>
<dbReference type="OrthoDB" id="2351976at2759"/>